<dbReference type="InterPro" id="IPR053151">
    <property type="entry name" value="RNase_H-like"/>
</dbReference>
<sequence>MGSRHQNSNSTEKEEGDDGGVSGAAVGVTAVAGAAALVVWGLSKLFGSSKPEENNNMLMGSTALEGGYDDDKWTKPKYDWFKLNTDASGGLIRDHRGEWMIGFTAKLETSDITLAELHAVREGLKLALEEGLTKVIIETDSEQAVDLIKNPNKVNPRNISLRSKIEECRSLMMKHSDWELFHICREKNRCADAMAKMAKNQMEQLIIWEQTPTNLHIQNLLSADII</sequence>
<organism evidence="4 5">
    <name type="scientific">Penstemon smallii</name>
    <dbReference type="NCBI Taxonomy" id="265156"/>
    <lineage>
        <taxon>Eukaryota</taxon>
        <taxon>Viridiplantae</taxon>
        <taxon>Streptophyta</taxon>
        <taxon>Embryophyta</taxon>
        <taxon>Tracheophyta</taxon>
        <taxon>Spermatophyta</taxon>
        <taxon>Magnoliopsida</taxon>
        <taxon>eudicotyledons</taxon>
        <taxon>Gunneridae</taxon>
        <taxon>Pentapetalae</taxon>
        <taxon>asterids</taxon>
        <taxon>lamiids</taxon>
        <taxon>Lamiales</taxon>
        <taxon>Plantaginaceae</taxon>
        <taxon>Cheloneae</taxon>
        <taxon>Penstemon</taxon>
    </lineage>
</organism>
<keyword evidence="5" id="KW-1185">Reference proteome</keyword>
<dbReference type="InterPro" id="IPR044730">
    <property type="entry name" value="RNase_H-like_dom_plant"/>
</dbReference>
<name>A0ABD3SHF1_9LAMI</name>
<accession>A0ABD3SHF1</accession>
<proteinExistence type="predicted"/>
<evidence type="ECO:0000313" key="5">
    <source>
        <dbReference type="Proteomes" id="UP001634393"/>
    </source>
</evidence>
<keyword evidence="2" id="KW-0812">Transmembrane</keyword>
<dbReference type="PANTHER" id="PTHR47723">
    <property type="entry name" value="OS05G0353850 PROTEIN"/>
    <property type="match status" value="1"/>
</dbReference>
<dbReference type="InterPro" id="IPR002156">
    <property type="entry name" value="RNaseH_domain"/>
</dbReference>
<dbReference type="SUPFAM" id="SSF53098">
    <property type="entry name" value="Ribonuclease H-like"/>
    <property type="match status" value="1"/>
</dbReference>
<evidence type="ECO:0000313" key="4">
    <source>
        <dbReference type="EMBL" id="KAL3823999.1"/>
    </source>
</evidence>
<feature type="transmembrane region" description="Helical" evidence="2">
    <location>
        <begin position="20"/>
        <end position="42"/>
    </location>
</feature>
<feature type="domain" description="RNase H type-1" evidence="3">
    <location>
        <begin position="87"/>
        <end position="198"/>
    </location>
</feature>
<keyword evidence="2" id="KW-0472">Membrane</keyword>
<dbReference type="EMBL" id="JBJXBP010000006">
    <property type="protein sequence ID" value="KAL3823999.1"/>
    <property type="molecule type" value="Genomic_DNA"/>
</dbReference>
<evidence type="ECO:0000259" key="3">
    <source>
        <dbReference type="Pfam" id="PF13456"/>
    </source>
</evidence>
<keyword evidence="2" id="KW-1133">Transmembrane helix</keyword>
<dbReference type="Pfam" id="PF13456">
    <property type="entry name" value="RVT_3"/>
    <property type="match status" value="1"/>
</dbReference>
<evidence type="ECO:0000256" key="1">
    <source>
        <dbReference type="SAM" id="MobiDB-lite"/>
    </source>
</evidence>
<dbReference type="InterPro" id="IPR036397">
    <property type="entry name" value="RNaseH_sf"/>
</dbReference>
<dbReference type="Gene3D" id="3.30.420.10">
    <property type="entry name" value="Ribonuclease H-like superfamily/Ribonuclease H"/>
    <property type="match status" value="1"/>
</dbReference>
<comment type="caution">
    <text evidence="4">The sequence shown here is derived from an EMBL/GenBank/DDBJ whole genome shotgun (WGS) entry which is preliminary data.</text>
</comment>
<evidence type="ECO:0000256" key="2">
    <source>
        <dbReference type="SAM" id="Phobius"/>
    </source>
</evidence>
<dbReference type="CDD" id="cd06222">
    <property type="entry name" value="RNase_H_like"/>
    <property type="match status" value="1"/>
</dbReference>
<dbReference type="Proteomes" id="UP001634393">
    <property type="component" value="Unassembled WGS sequence"/>
</dbReference>
<protein>
    <recommendedName>
        <fullName evidence="3">RNase H type-1 domain-containing protein</fullName>
    </recommendedName>
</protein>
<reference evidence="4 5" key="1">
    <citation type="submission" date="2024-12" db="EMBL/GenBank/DDBJ databases">
        <title>The unique morphological basis and parallel evolutionary history of personate flowers in Penstemon.</title>
        <authorList>
            <person name="Depatie T.H."/>
            <person name="Wessinger C.A."/>
        </authorList>
    </citation>
    <scope>NUCLEOTIDE SEQUENCE [LARGE SCALE GENOMIC DNA]</scope>
    <source>
        <strain evidence="4">WTNN_2</strain>
        <tissue evidence="4">Leaf</tissue>
    </source>
</reference>
<dbReference type="PANTHER" id="PTHR47723:SF23">
    <property type="entry name" value="REVERSE TRANSCRIPTASE-LIKE PROTEIN"/>
    <property type="match status" value="1"/>
</dbReference>
<dbReference type="AlphaFoldDB" id="A0ABD3SHF1"/>
<feature type="compositionally biased region" description="Polar residues" evidence="1">
    <location>
        <begin position="1"/>
        <end position="10"/>
    </location>
</feature>
<feature type="region of interest" description="Disordered" evidence="1">
    <location>
        <begin position="1"/>
        <end position="21"/>
    </location>
</feature>
<gene>
    <name evidence="4" type="ORF">ACJIZ3_020028</name>
</gene>
<dbReference type="InterPro" id="IPR012337">
    <property type="entry name" value="RNaseH-like_sf"/>
</dbReference>